<dbReference type="AlphaFoldDB" id="A0AAE1P056"/>
<protein>
    <submittedName>
        <fullName evidence="1">Uncharacterized protein</fullName>
    </submittedName>
</protein>
<evidence type="ECO:0000313" key="1">
    <source>
        <dbReference type="EMBL" id="KAK4298604.1"/>
    </source>
</evidence>
<accession>A0AAE1P056</accession>
<organism evidence="1 2">
    <name type="scientific">Petrolisthes manimaculis</name>
    <dbReference type="NCBI Taxonomy" id="1843537"/>
    <lineage>
        <taxon>Eukaryota</taxon>
        <taxon>Metazoa</taxon>
        <taxon>Ecdysozoa</taxon>
        <taxon>Arthropoda</taxon>
        <taxon>Crustacea</taxon>
        <taxon>Multicrustacea</taxon>
        <taxon>Malacostraca</taxon>
        <taxon>Eumalacostraca</taxon>
        <taxon>Eucarida</taxon>
        <taxon>Decapoda</taxon>
        <taxon>Pleocyemata</taxon>
        <taxon>Anomura</taxon>
        <taxon>Galatheoidea</taxon>
        <taxon>Porcellanidae</taxon>
        <taxon>Petrolisthes</taxon>
    </lineage>
</organism>
<evidence type="ECO:0000313" key="2">
    <source>
        <dbReference type="Proteomes" id="UP001292094"/>
    </source>
</evidence>
<dbReference type="EMBL" id="JAWZYT010003392">
    <property type="protein sequence ID" value="KAK4298604.1"/>
    <property type="molecule type" value="Genomic_DNA"/>
</dbReference>
<reference evidence="1" key="1">
    <citation type="submission" date="2023-11" db="EMBL/GenBank/DDBJ databases">
        <title>Genome assemblies of two species of porcelain crab, Petrolisthes cinctipes and Petrolisthes manimaculis (Anomura: Porcellanidae).</title>
        <authorList>
            <person name="Angst P."/>
        </authorList>
    </citation>
    <scope>NUCLEOTIDE SEQUENCE</scope>
    <source>
        <strain evidence="1">PB745_02</strain>
        <tissue evidence="1">Gill</tissue>
    </source>
</reference>
<gene>
    <name evidence="1" type="ORF">Pmani_029055</name>
</gene>
<proteinExistence type="predicted"/>
<name>A0AAE1P056_9EUCA</name>
<comment type="caution">
    <text evidence="1">The sequence shown here is derived from an EMBL/GenBank/DDBJ whole genome shotgun (WGS) entry which is preliminary data.</text>
</comment>
<dbReference type="Proteomes" id="UP001292094">
    <property type="component" value="Unassembled WGS sequence"/>
</dbReference>
<sequence length="146" mass="16581">MVKRLDDKFGNSVKLTDSVISEIKALKPVVEGNSKRFVDMVNTVERCWLDLKKMGLSSGMNTTTMVTQVERLLPATQKREWVLVVQDLPDRSKLFEELLKFLLREKTVIEYMDNELRVTSSSKAMVLNCVNEENGEVTGLATAIKQ</sequence>
<keyword evidence="2" id="KW-1185">Reference proteome</keyword>